<dbReference type="RefSeq" id="WP_235132933.1">
    <property type="nucleotide sequence ID" value="NZ_JACSGT010000003.1"/>
</dbReference>
<protein>
    <submittedName>
        <fullName evidence="1">Uncharacterized protein</fullName>
    </submittedName>
</protein>
<sequence length="102" mass="12356">MDKNIILEKFLSTFFIEGEKMKNYFIINNLENFDEVLTEFEDMRKKAFDIIWEKSEHTKLTSKEVENLSEKYLKENYPWINIKGIKAVNNHLIWLSWHEGII</sequence>
<reference evidence="1" key="1">
    <citation type="submission" date="2021-08" db="EMBL/GenBank/DDBJ databases">
        <title>Complete genome sequence of Chryseobacterium sp strain PS-8.</title>
        <authorList>
            <person name="Das S.K."/>
        </authorList>
    </citation>
    <scope>NUCLEOTIDE SEQUENCE</scope>
    <source>
        <strain evidence="1">PS-8</strain>
    </source>
</reference>
<evidence type="ECO:0000313" key="2">
    <source>
        <dbReference type="Proteomes" id="UP001430374"/>
    </source>
</evidence>
<dbReference type="Proteomes" id="UP001430374">
    <property type="component" value="Unassembled WGS sequence"/>
</dbReference>
<proteinExistence type="predicted"/>
<gene>
    <name evidence="1" type="ORF">H9Q08_20750</name>
</gene>
<comment type="caution">
    <text evidence="1">The sequence shown here is derived from an EMBL/GenBank/DDBJ whole genome shotgun (WGS) entry which is preliminary data.</text>
</comment>
<accession>A0ABS9CAV2</accession>
<keyword evidence="2" id="KW-1185">Reference proteome</keyword>
<organism evidence="1 2">
    <name type="scientific">Chryseobacterium indicum</name>
    <dbReference type="NCBI Taxonomy" id="2766954"/>
    <lineage>
        <taxon>Bacteria</taxon>
        <taxon>Pseudomonadati</taxon>
        <taxon>Bacteroidota</taxon>
        <taxon>Flavobacteriia</taxon>
        <taxon>Flavobacteriales</taxon>
        <taxon>Weeksellaceae</taxon>
        <taxon>Chryseobacterium group</taxon>
        <taxon>Chryseobacterium</taxon>
    </lineage>
</organism>
<name>A0ABS9CAV2_9FLAO</name>
<evidence type="ECO:0000313" key="1">
    <source>
        <dbReference type="EMBL" id="MCF2221691.1"/>
    </source>
</evidence>
<dbReference type="EMBL" id="JACSGT010000003">
    <property type="protein sequence ID" value="MCF2221691.1"/>
    <property type="molecule type" value="Genomic_DNA"/>
</dbReference>